<feature type="region of interest" description="Disordered" evidence="1">
    <location>
        <begin position="200"/>
        <end position="220"/>
    </location>
</feature>
<proteinExistence type="predicted"/>
<dbReference type="RefSeq" id="WP_109276210.1">
    <property type="nucleotide sequence ID" value="NZ_QFKX01000004.1"/>
</dbReference>
<feature type="region of interest" description="Disordered" evidence="1">
    <location>
        <begin position="389"/>
        <end position="419"/>
    </location>
</feature>
<evidence type="ECO:0000313" key="2">
    <source>
        <dbReference type="EMBL" id="PWH05854.1"/>
    </source>
</evidence>
<protein>
    <recommendedName>
        <fullName evidence="4">DUF4192 domain-containing protein</fullName>
    </recommendedName>
</protein>
<comment type="caution">
    <text evidence="2">The sequence shown here is derived from an EMBL/GenBank/DDBJ whole genome shotgun (WGS) entry which is preliminary data.</text>
</comment>
<organism evidence="2 3">
    <name type="scientific">Brachybacterium endophyticum</name>
    <dbReference type="NCBI Taxonomy" id="2182385"/>
    <lineage>
        <taxon>Bacteria</taxon>
        <taxon>Bacillati</taxon>
        <taxon>Actinomycetota</taxon>
        <taxon>Actinomycetes</taxon>
        <taxon>Micrococcales</taxon>
        <taxon>Dermabacteraceae</taxon>
        <taxon>Brachybacterium</taxon>
    </lineage>
</organism>
<evidence type="ECO:0000313" key="3">
    <source>
        <dbReference type="Proteomes" id="UP000245590"/>
    </source>
</evidence>
<evidence type="ECO:0008006" key="4">
    <source>
        <dbReference type="Google" id="ProtNLM"/>
    </source>
</evidence>
<sequence length="419" mass="44585">MSTATPDRTLRADDPSELLAETYVTLGDVPRDCLVLIGHVDRLTSPLSTRVALRDLRCADDPRPVGLERHLGILRVAGCTGAFALSIAGNGLAPSDGLPTTAGVQVENARRVALGVVQAATLLEPDGFDVPEVWVLADGYAERYALEVDDRGGARLAAPHPPEVLRNPQDTLVAVQEVRAGRVMPQDESACENTLRGLGDQVRSLPAGDGPGANRGRRTSWRQHWQQLPELMHRAAGLAGGGGDQAAPDGEQMTLCEQLVVLRERLAGSGAPAALLRAVIDPDPPASPRTLEALVARIWQDGSLRPPRAICAGGEGYKAMERLRVVFEGTGELPLTGETLRAWSSVSASLGILAWWNHRFARAGEIAEEMLVRRAEDPLAPFLLQLADLPSVPPGDPRGAEAGGSRPRARFGPPGERTG</sequence>
<dbReference type="Proteomes" id="UP000245590">
    <property type="component" value="Unassembled WGS sequence"/>
</dbReference>
<evidence type="ECO:0000256" key="1">
    <source>
        <dbReference type="SAM" id="MobiDB-lite"/>
    </source>
</evidence>
<accession>A0A2U2RJ95</accession>
<dbReference type="EMBL" id="QFKX01000004">
    <property type="protein sequence ID" value="PWH05854.1"/>
    <property type="molecule type" value="Genomic_DNA"/>
</dbReference>
<dbReference type="AlphaFoldDB" id="A0A2U2RJ95"/>
<name>A0A2U2RJ95_9MICO</name>
<keyword evidence="3" id="KW-1185">Reference proteome</keyword>
<dbReference type="OrthoDB" id="4789546at2"/>
<gene>
    <name evidence="2" type="ORF">DEO23_11710</name>
</gene>
<reference evidence="2 3" key="1">
    <citation type="submission" date="2018-05" db="EMBL/GenBank/DDBJ databases">
        <title>Brachybacterium sp. M1HQ-2T, whole genome shotgun sequence.</title>
        <authorList>
            <person name="Tuo L."/>
        </authorList>
    </citation>
    <scope>NUCLEOTIDE SEQUENCE [LARGE SCALE GENOMIC DNA]</scope>
    <source>
        <strain evidence="2 3">M1HQ-2</strain>
    </source>
</reference>